<dbReference type="GO" id="GO:0045087">
    <property type="term" value="P:innate immune response"/>
    <property type="evidence" value="ECO:0007669"/>
    <property type="project" value="UniProtKB-KW"/>
</dbReference>
<dbReference type="GO" id="GO:0009253">
    <property type="term" value="P:peptidoglycan catabolic process"/>
    <property type="evidence" value="ECO:0007669"/>
    <property type="project" value="InterPro"/>
</dbReference>
<dbReference type="FunFam" id="3.40.80.10:FF:000001">
    <property type="entry name" value="Peptidoglycan recognition protein 1"/>
    <property type="match status" value="1"/>
</dbReference>
<accession>A0A0S2GL67</accession>
<evidence type="ECO:0000259" key="10">
    <source>
        <dbReference type="SMART" id="SM00701"/>
    </source>
</evidence>
<dbReference type="CDD" id="cd06583">
    <property type="entry name" value="PGRP"/>
    <property type="match status" value="1"/>
</dbReference>
<proteinExistence type="evidence at transcript level"/>
<sequence>MFYVIEVILLNALFAFAAGQSTVNIISRQEWGARLPKEPPINLTINPPAFIVIHHSGRGAGCTTQALCQAKVRSFQDFHMDFREWDDIGYNYLIGEDGNVYEGRGWGIKGAHFPAYNARSLGLCFIGNFDKKIPAPAAIKTAKNFLDYAVTLGKLQSNYTLIGHRQGRSTTCPGDKLFELIQSWPKWKNVTTD</sequence>
<evidence type="ECO:0000256" key="2">
    <source>
        <dbReference type="ARBA" id="ARBA00022588"/>
    </source>
</evidence>
<dbReference type="InterPro" id="IPR015510">
    <property type="entry name" value="PGRP"/>
</dbReference>
<feature type="chain" id="PRO_5006598905" description="Peptidoglycan-recognition protein" evidence="8">
    <location>
        <begin position="20"/>
        <end position="193"/>
    </location>
</feature>
<dbReference type="Gene3D" id="3.40.80.10">
    <property type="entry name" value="Peptidoglycan recognition protein-like"/>
    <property type="match status" value="1"/>
</dbReference>
<evidence type="ECO:0000256" key="1">
    <source>
        <dbReference type="ARBA" id="ARBA00007553"/>
    </source>
</evidence>
<evidence type="ECO:0000256" key="5">
    <source>
        <dbReference type="ARBA" id="ARBA00023157"/>
    </source>
</evidence>
<dbReference type="GO" id="GO:0042834">
    <property type="term" value="F:peptidoglycan binding"/>
    <property type="evidence" value="ECO:0007669"/>
    <property type="project" value="InterPro"/>
</dbReference>
<dbReference type="GO" id="GO:0008745">
    <property type="term" value="F:N-acetylmuramoyl-L-alanine amidase activity"/>
    <property type="evidence" value="ECO:0007669"/>
    <property type="project" value="InterPro"/>
</dbReference>
<comment type="similarity">
    <text evidence="1 6">Belongs to the N-acetylmuramoyl-L-alanine amidase 2 family.</text>
</comment>
<dbReference type="EMBL" id="KT390716">
    <property type="protein sequence ID" value="ALN97023.1"/>
    <property type="molecule type" value="mRNA"/>
</dbReference>
<dbReference type="InterPro" id="IPR036505">
    <property type="entry name" value="Amidase/PGRP_sf"/>
</dbReference>
<feature type="domain" description="Peptidoglycan recognition protein family" evidence="10">
    <location>
        <begin position="23"/>
        <end position="168"/>
    </location>
</feature>
<keyword evidence="2 6" id="KW-0399">Innate immunity</keyword>
<feature type="signal peptide" evidence="8">
    <location>
        <begin position="1"/>
        <end position="19"/>
    </location>
</feature>
<protein>
    <recommendedName>
        <fullName evidence="6">Peptidoglycan-recognition protein</fullName>
    </recommendedName>
</protein>
<reference evidence="11" key="1">
    <citation type="journal article" date="2015" name="Insect Sci.">
        <title>Comparative analysis of peptidoglycan recognition proteins in endoparasitoid wasp Microplitis mediator.</title>
        <authorList>
            <person name="Wang R.J."/>
            <person name="Lin Z."/>
            <person name="Jiang H."/>
            <person name="Li J.C."/>
            <person name="Saha T.T."/>
            <person name="Lu Z.Y."/>
            <person name="Lu Z.Q."/>
            <person name="Zou Z."/>
        </authorList>
    </citation>
    <scope>NUCLEOTIDE SEQUENCE</scope>
</reference>
<evidence type="ECO:0000313" key="11">
    <source>
        <dbReference type="EMBL" id="ALN97023.1"/>
    </source>
</evidence>
<dbReference type="PANTHER" id="PTHR11022:SF41">
    <property type="entry name" value="PEPTIDOGLYCAN-RECOGNITION PROTEIN LC-RELATED"/>
    <property type="match status" value="1"/>
</dbReference>
<dbReference type="PIRSF" id="PIRSF037945">
    <property type="entry name" value="PGRPs"/>
    <property type="match status" value="1"/>
</dbReference>
<dbReference type="PANTHER" id="PTHR11022">
    <property type="entry name" value="PEPTIDOGLYCAN RECOGNITION PROTEIN"/>
    <property type="match status" value="1"/>
</dbReference>
<dbReference type="InterPro" id="IPR002502">
    <property type="entry name" value="Amidase_domain"/>
</dbReference>
<dbReference type="SMART" id="SM00701">
    <property type="entry name" value="PGRP"/>
    <property type="match status" value="1"/>
</dbReference>
<evidence type="ECO:0000256" key="8">
    <source>
        <dbReference type="SAM" id="SignalP"/>
    </source>
</evidence>
<dbReference type="InterPro" id="IPR017331">
    <property type="entry name" value="Peptidoglycan_recognition"/>
</dbReference>
<organism evidence="11">
    <name type="scientific">Microplitis mediator</name>
    <dbReference type="NCBI Taxonomy" id="375433"/>
    <lineage>
        <taxon>Eukaryota</taxon>
        <taxon>Metazoa</taxon>
        <taxon>Ecdysozoa</taxon>
        <taxon>Arthropoda</taxon>
        <taxon>Hexapoda</taxon>
        <taxon>Insecta</taxon>
        <taxon>Pterygota</taxon>
        <taxon>Neoptera</taxon>
        <taxon>Endopterygota</taxon>
        <taxon>Hymenoptera</taxon>
        <taxon>Apocrita</taxon>
        <taxon>Ichneumonoidea</taxon>
        <taxon>Braconidae</taxon>
        <taxon>Microgastrinae</taxon>
        <taxon>Microplitis</taxon>
    </lineage>
</organism>
<keyword evidence="4 6" id="KW-0391">Immunity</keyword>
<evidence type="ECO:0000256" key="4">
    <source>
        <dbReference type="ARBA" id="ARBA00022859"/>
    </source>
</evidence>
<evidence type="ECO:0000256" key="6">
    <source>
        <dbReference type="PIRNR" id="PIRNR037945"/>
    </source>
</evidence>
<dbReference type="SMART" id="SM00644">
    <property type="entry name" value="Ami_2"/>
    <property type="match status" value="1"/>
</dbReference>
<dbReference type="Pfam" id="PF01510">
    <property type="entry name" value="Amidase_2"/>
    <property type="match status" value="1"/>
</dbReference>
<name>A0A0S2GL67_9HYME</name>
<keyword evidence="11" id="KW-0378">Hydrolase</keyword>
<dbReference type="SUPFAM" id="SSF55846">
    <property type="entry name" value="N-acetylmuramoyl-L-alanine amidase-like"/>
    <property type="match status" value="1"/>
</dbReference>
<evidence type="ECO:0000256" key="3">
    <source>
        <dbReference type="ARBA" id="ARBA00022729"/>
    </source>
</evidence>
<keyword evidence="5" id="KW-1015">Disulfide bond</keyword>
<evidence type="ECO:0000256" key="7">
    <source>
        <dbReference type="PIRSR" id="PIRSR037945-1"/>
    </source>
</evidence>
<keyword evidence="3 8" id="KW-0732">Signal</keyword>
<feature type="domain" description="N-acetylmuramoyl-L-alanine amidase" evidence="9">
    <location>
        <begin position="33"/>
        <end position="174"/>
    </location>
</feature>
<dbReference type="GO" id="GO:0008270">
    <property type="term" value="F:zinc ion binding"/>
    <property type="evidence" value="ECO:0007669"/>
    <property type="project" value="InterPro"/>
</dbReference>
<dbReference type="InterPro" id="IPR006619">
    <property type="entry name" value="PGRP_domain_met/bac"/>
</dbReference>
<feature type="disulfide bond" evidence="7">
    <location>
        <begin position="62"/>
        <end position="68"/>
    </location>
</feature>
<evidence type="ECO:0000259" key="9">
    <source>
        <dbReference type="SMART" id="SM00644"/>
    </source>
</evidence>
<dbReference type="AlphaFoldDB" id="A0A0S2GL67"/>